<dbReference type="PANTHER" id="PTHR21525:SF9">
    <property type="entry name" value="CHANNEL_COLICIN DOMAIN-CONTAINING PROTEIN"/>
    <property type="match status" value="1"/>
</dbReference>
<reference evidence="1" key="1">
    <citation type="submission" date="2019-03" db="EMBL/GenBank/DDBJ databases">
        <title>Improved annotation for the trematode Fasciola hepatica.</title>
        <authorList>
            <person name="Choi Y.-J."/>
            <person name="Martin J."/>
            <person name="Mitreva M."/>
        </authorList>
    </citation>
    <scope>NUCLEOTIDE SEQUENCE [LARGE SCALE GENOMIC DNA]</scope>
</reference>
<accession>A0A4E0RF51</accession>
<gene>
    <name evidence="1" type="ORF">D915_004315</name>
</gene>
<dbReference type="EMBL" id="JXXN02001387">
    <property type="protein sequence ID" value="THD24874.1"/>
    <property type="molecule type" value="Genomic_DNA"/>
</dbReference>
<name>A0A4E0RF51_FASHE</name>
<keyword evidence="2" id="KW-1185">Reference proteome</keyword>
<proteinExistence type="predicted"/>
<comment type="caution">
    <text evidence="1">The sequence shown here is derived from an EMBL/GenBank/DDBJ whole genome shotgun (WGS) entry which is preliminary data.</text>
</comment>
<protein>
    <recommendedName>
        <fullName evidence="3">Glycine zipper domain-containing protein</fullName>
    </recommendedName>
</protein>
<organism evidence="1 2">
    <name type="scientific">Fasciola hepatica</name>
    <name type="common">Liver fluke</name>
    <dbReference type="NCBI Taxonomy" id="6192"/>
    <lineage>
        <taxon>Eukaryota</taxon>
        <taxon>Metazoa</taxon>
        <taxon>Spiralia</taxon>
        <taxon>Lophotrochozoa</taxon>
        <taxon>Platyhelminthes</taxon>
        <taxon>Trematoda</taxon>
        <taxon>Digenea</taxon>
        <taxon>Plagiorchiida</taxon>
        <taxon>Echinostomata</taxon>
        <taxon>Echinostomatoidea</taxon>
        <taxon>Fasciolidae</taxon>
        <taxon>Fasciola</taxon>
    </lineage>
</organism>
<sequence>MDDAGDKRRRATSGSCKVAAGYTHTVAPKYRVMLNSSRNCKVNVIDVASNSWLMRFDKAHRGAPYNHININPMVTGLARDPHVKLPPGGLTAAKTAARVGKTINKANKVLVPVAVAMDAVSLGRAVGDDVKNGTSRNSVSTAVEIAGGFGGAYGGAAGGAALGTMICPGVGTIVGGLVGSLVGGIGGSLGAEAVTNAIGD</sequence>
<evidence type="ECO:0008006" key="3">
    <source>
        <dbReference type="Google" id="ProtNLM"/>
    </source>
</evidence>
<evidence type="ECO:0000313" key="1">
    <source>
        <dbReference type="EMBL" id="THD24874.1"/>
    </source>
</evidence>
<dbReference type="AlphaFoldDB" id="A0A4E0RF51"/>
<evidence type="ECO:0000313" key="2">
    <source>
        <dbReference type="Proteomes" id="UP000230066"/>
    </source>
</evidence>
<dbReference type="Proteomes" id="UP000230066">
    <property type="component" value="Unassembled WGS sequence"/>
</dbReference>
<dbReference type="PANTHER" id="PTHR21525">
    <property type="entry name" value="MOTILE SPERM PROTEIN"/>
    <property type="match status" value="1"/>
</dbReference>